<comment type="subunit">
    <text evidence="9">Component of the Sec protein translocase complex. Heterotrimer consisting of SecY, SecE and SecG subunits. The heterotrimers can form oligomers, although 1 heterotrimer is thought to be able to translocate proteins. Interacts with the ribosome. Interacts with SecDF, and other proteins may be involved. Interacts with SecA.</text>
</comment>
<protein>
    <recommendedName>
        <fullName evidence="9">Protein translocase subunit SecE</fullName>
    </recommendedName>
</protein>
<feature type="transmembrane region" description="Helical" evidence="9">
    <location>
        <begin position="95"/>
        <end position="119"/>
    </location>
</feature>
<dbReference type="PANTHER" id="PTHR33910:SF1">
    <property type="entry name" value="PROTEIN TRANSLOCASE SUBUNIT SECE"/>
    <property type="match status" value="1"/>
</dbReference>
<dbReference type="GO" id="GO:0065002">
    <property type="term" value="P:intracellular protein transmembrane transport"/>
    <property type="evidence" value="ECO:0007669"/>
    <property type="project" value="UniProtKB-UniRule"/>
</dbReference>
<evidence type="ECO:0000313" key="13">
    <source>
        <dbReference type="Proteomes" id="UP001056483"/>
    </source>
</evidence>
<evidence type="ECO:0000256" key="6">
    <source>
        <dbReference type="ARBA" id="ARBA00022989"/>
    </source>
</evidence>
<feature type="transmembrane region" description="Helical" evidence="9">
    <location>
        <begin position="12"/>
        <end position="35"/>
    </location>
</feature>
<name>A0AAE9L6A9_9ENTR</name>
<dbReference type="InterPro" id="IPR005807">
    <property type="entry name" value="SecE_bac"/>
</dbReference>
<keyword evidence="4 9" id="KW-0812">Transmembrane</keyword>
<keyword evidence="8 9" id="KW-0472">Membrane</keyword>
<evidence type="ECO:0000256" key="5">
    <source>
        <dbReference type="ARBA" id="ARBA00022927"/>
    </source>
</evidence>
<dbReference type="Proteomes" id="UP001056323">
    <property type="component" value="Chromosome"/>
</dbReference>
<dbReference type="PANTHER" id="PTHR33910">
    <property type="entry name" value="PROTEIN TRANSLOCASE SUBUNIT SECE"/>
    <property type="match status" value="1"/>
</dbReference>
<evidence type="ECO:0000256" key="2">
    <source>
        <dbReference type="ARBA" id="ARBA00022448"/>
    </source>
</evidence>
<accession>A0AAE9L6A9</accession>
<dbReference type="AlphaFoldDB" id="A0AAE9L6A9"/>
<dbReference type="GO" id="GO:0008320">
    <property type="term" value="F:protein transmembrane transporter activity"/>
    <property type="evidence" value="ECO:0007669"/>
    <property type="project" value="UniProtKB-UniRule"/>
</dbReference>
<evidence type="ECO:0000313" key="11">
    <source>
        <dbReference type="EMBL" id="URJ27744.1"/>
    </source>
</evidence>
<evidence type="ECO:0000256" key="9">
    <source>
        <dbReference type="HAMAP-Rule" id="MF_00422"/>
    </source>
</evidence>
<keyword evidence="5 9" id="KW-0653">Protein transport</keyword>
<gene>
    <name evidence="9 11" type="primary">secE</name>
    <name evidence="11" type="ORF">M9394_01200</name>
    <name evidence="10" type="ORF">M9404_02560</name>
</gene>
<dbReference type="GO" id="GO:0005886">
    <property type="term" value="C:plasma membrane"/>
    <property type="evidence" value="ECO:0007669"/>
    <property type="project" value="UniProtKB-UniRule"/>
</dbReference>
<dbReference type="InterPro" id="IPR038379">
    <property type="entry name" value="SecE_sf"/>
</dbReference>
<dbReference type="EMBL" id="CP097751">
    <property type="protein sequence ID" value="URJ27744.1"/>
    <property type="molecule type" value="Genomic_DNA"/>
</dbReference>
<comment type="subcellular location">
    <subcellularLocation>
        <location evidence="1">Membrane</location>
    </subcellularLocation>
</comment>
<keyword evidence="2 9" id="KW-0813">Transport</keyword>
<dbReference type="GO" id="GO:0009306">
    <property type="term" value="P:protein secretion"/>
    <property type="evidence" value="ECO:0007669"/>
    <property type="project" value="UniProtKB-UniRule"/>
</dbReference>
<dbReference type="HAMAP" id="MF_00422">
    <property type="entry name" value="SecE"/>
    <property type="match status" value="1"/>
</dbReference>
<evidence type="ECO:0000313" key="12">
    <source>
        <dbReference type="Proteomes" id="UP001056323"/>
    </source>
</evidence>
<comment type="similarity">
    <text evidence="9">Belongs to the SecE/SEC61-gamma family.</text>
</comment>
<evidence type="ECO:0000256" key="3">
    <source>
        <dbReference type="ARBA" id="ARBA00022475"/>
    </source>
</evidence>
<dbReference type="RefSeq" id="WP_250248060.1">
    <property type="nucleotide sequence ID" value="NZ_CP097750.1"/>
</dbReference>
<sequence length="125" mass="14109">MYVKNENKKKMYVLEIIKWISIIGLIATSIFGNYLCRNYSVLARSIVILIIVVIATYIASTTKIGKLIVIFGNESRTECRKVVWPSYQDGLNTTLIVTGVTIIMSLLLWGLDTILVHIISFGLRL</sequence>
<keyword evidence="6 9" id="KW-1133">Transmembrane helix</keyword>
<comment type="caution">
    <text evidence="9">Lacks conserved residue(s) required for the propagation of feature annotation.</text>
</comment>
<evidence type="ECO:0000256" key="4">
    <source>
        <dbReference type="ARBA" id="ARBA00022692"/>
    </source>
</evidence>
<dbReference type="Gene3D" id="1.20.5.1030">
    <property type="entry name" value="Preprotein translocase secy subunit"/>
    <property type="match status" value="1"/>
</dbReference>
<reference evidence="11" key="1">
    <citation type="submission" date="2022-05" db="EMBL/GenBank/DDBJ databases">
        <title>Impact of host demography and evolutionary history on endosymbiont molecular evolution: a test in carpenter ants (Genus Camponotus) and their Blochmannia endosymbionts.</title>
        <authorList>
            <person name="Manthey J.D."/>
            <person name="Giron J.C."/>
            <person name="Hruska J.P."/>
        </authorList>
    </citation>
    <scope>NUCLEOTIDE SEQUENCE</scope>
    <source>
        <strain evidence="11">C-049</strain>
        <strain evidence="10">C-050</strain>
    </source>
</reference>
<proteinExistence type="inferred from homology"/>
<dbReference type="NCBIfam" id="TIGR00964">
    <property type="entry name" value="secE_bact"/>
    <property type="match status" value="1"/>
</dbReference>
<dbReference type="EMBL" id="CP097750">
    <property type="protein sequence ID" value="URJ24390.1"/>
    <property type="molecule type" value="Genomic_DNA"/>
</dbReference>
<keyword evidence="3 9" id="KW-1003">Cell membrane</keyword>
<dbReference type="InterPro" id="IPR001901">
    <property type="entry name" value="Translocase_SecE/Sec61-g"/>
</dbReference>
<evidence type="ECO:0000256" key="1">
    <source>
        <dbReference type="ARBA" id="ARBA00004370"/>
    </source>
</evidence>
<dbReference type="GO" id="GO:0043952">
    <property type="term" value="P:protein transport by the Sec complex"/>
    <property type="evidence" value="ECO:0007669"/>
    <property type="project" value="UniProtKB-UniRule"/>
</dbReference>
<feature type="transmembrane region" description="Helical" evidence="9">
    <location>
        <begin position="41"/>
        <end position="59"/>
    </location>
</feature>
<keyword evidence="13" id="KW-1185">Reference proteome</keyword>
<keyword evidence="7 9" id="KW-0811">Translocation</keyword>
<evidence type="ECO:0000256" key="8">
    <source>
        <dbReference type="ARBA" id="ARBA00023136"/>
    </source>
</evidence>
<dbReference type="Pfam" id="PF00584">
    <property type="entry name" value="SecE"/>
    <property type="match status" value="1"/>
</dbReference>
<dbReference type="PRINTS" id="PR01650">
    <property type="entry name" value="SECETRNLCASE"/>
</dbReference>
<dbReference type="NCBIfam" id="NF004372">
    <property type="entry name" value="PRK05740.1-2"/>
    <property type="match status" value="1"/>
</dbReference>
<comment type="function">
    <text evidence="9">Essential subunit of the Sec protein translocation channel SecYEG. Clamps together the 2 halves of SecY. May contact the channel plug during translocation.</text>
</comment>
<organism evidence="11 12">
    <name type="scientific">Candidatus Blochmanniella camponoti</name>
    <dbReference type="NCBI Taxonomy" id="108080"/>
    <lineage>
        <taxon>Bacteria</taxon>
        <taxon>Pseudomonadati</taxon>
        <taxon>Pseudomonadota</taxon>
        <taxon>Gammaproteobacteria</taxon>
        <taxon>Enterobacterales</taxon>
        <taxon>Enterobacteriaceae</taxon>
        <taxon>ant endosymbionts</taxon>
        <taxon>Candidatus Blochmanniella</taxon>
    </lineage>
</organism>
<evidence type="ECO:0000256" key="7">
    <source>
        <dbReference type="ARBA" id="ARBA00023010"/>
    </source>
</evidence>
<dbReference type="Proteomes" id="UP001056483">
    <property type="component" value="Chromosome"/>
</dbReference>
<dbReference type="KEGG" id="bhb:M9394_01200"/>
<dbReference type="GO" id="GO:0006605">
    <property type="term" value="P:protein targeting"/>
    <property type="evidence" value="ECO:0007669"/>
    <property type="project" value="UniProtKB-UniRule"/>
</dbReference>
<evidence type="ECO:0000313" key="10">
    <source>
        <dbReference type="EMBL" id="URJ24390.1"/>
    </source>
</evidence>